<sequence length="335" mass="35561">MGDEREKEIERSRREGEEEETAESRRRVWTSPARRSGGGPTESSADVGGAAARRAAWLTAATGGQCADGHAMARGGRGRRFSAGRWRCGVSVTEDADERGRDASEEKWCLTVASRRRWRTMAAGSKPTPTMQTTAGNGAAAARHGDSRRTVNGVEQRRDGALLGRSIPDETTTVDKASSAVQQGEGSIARSALTLRDWLGGPHGLRPGGAQFLENWGRHRGMALGGATELRSLAAARSGGGPARSVDRRRRSERLQRGRSGATAQQRGRRFTRRAEVADGGFSETEVRRASVAAVEVKPRMASSSGGLGGAAVGTTTSSGAVHQNADEERGCRRG</sequence>
<dbReference type="AlphaFoldDB" id="A0AAP0E833"/>
<dbReference type="Proteomes" id="UP001419268">
    <property type="component" value="Unassembled WGS sequence"/>
</dbReference>
<proteinExistence type="predicted"/>
<feature type="region of interest" description="Disordered" evidence="1">
    <location>
        <begin position="235"/>
        <end position="335"/>
    </location>
</feature>
<feature type="region of interest" description="Disordered" evidence="1">
    <location>
        <begin position="122"/>
        <end position="147"/>
    </location>
</feature>
<evidence type="ECO:0000313" key="3">
    <source>
        <dbReference type="Proteomes" id="UP001419268"/>
    </source>
</evidence>
<comment type="caution">
    <text evidence="2">The sequence shown here is derived from an EMBL/GenBank/DDBJ whole genome shotgun (WGS) entry which is preliminary data.</text>
</comment>
<keyword evidence="3" id="KW-1185">Reference proteome</keyword>
<feature type="region of interest" description="Disordered" evidence="1">
    <location>
        <begin position="1"/>
        <end position="50"/>
    </location>
</feature>
<feature type="compositionally biased region" description="Polar residues" evidence="1">
    <location>
        <begin position="127"/>
        <end position="136"/>
    </location>
</feature>
<feature type="compositionally biased region" description="Basic and acidic residues" evidence="1">
    <location>
        <begin position="325"/>
        <end position="335"/>
    </location>
</feature>
<protein>
    <submittedName>
        <fullName evidence="2">Uncharacterized protein</fullName>
    </submittedName>
</protein>
<accession>A0AAP0E833</accession>
<feature type="compositionally biased region" description="Basic and acidic residues" evidence="1">
    <location>
        <begin position="1"/>
        <end position="26"/>
    </location>
</feature>
<evidence type="ECO:0000313" key="2">
    <source>
        <dbReference type="EMBL" id="KAK9088316.1"/>
    </source>
</evidence>
<evidence type="ECO:0000256" key="1">
    <source>
        <dbReference type="SAM" id="MobiDB-lite"/>
    </source>
</evidence>
<organism evidence="2 3">
    <name type="scientific">Stephania cephalantha</name>
    <dbReference type="NCBI Taxonomy" id="152367"/>
    <lineage>
        <taxon>Eukaryota</taxon>
        <taxon>Viridiplantae</taxon>
        <taxon>Streptophyta</taxon>
        <taxon>Embryophyta</taxon>
        <taxon>Tracheophyta</taxon>
        <taxon>Spermatophyta</taxon>
        <taxon>Magnoliopsida</taxon>
        <taxon>Ranunculales</taxon>
        <taxon>Menispermaceae</taxon>
        <taxon>Menispermoideae</taxon>
        <taxon>Cissampelideae</taxon>
        <taxon>Stephania</taxon>
    </lineage>
</organism>
<reference evidence="2 3" key="1">
    <citation type="submission" date="2024-01" db="EMBL/GenBank/DDBJ databases">
        <title>Genome assemblies of Stephania.</title>
        <authorList>
            <person name="Yang L."/>
        </authorList>
    </citation>
    <scope>NUCLEOTIDE SEQUENCE [LARGE SCALE GENOMIC DNA]</scope>
    <source>
        <strain evidence="2">JXDWG</strain>
        <tissue evidence="2">Leaf</tissue>
    </source>
</reference>
<dbReference type="EMBL" id="JBBNAG010000012">
    <property type="protein sequence ID" value="KAK9088316.1"/>
    <property type="molecule type" value="Genomic_DNA"/>
</dbReference>
<gene>
    <name evidence="2" type="ORF">Scep_027398</name>
</gene>
<name>A0AAP0E833_9MAGN</name>